<organism evidence="2 3">
    <name type="scientific">Microbacterium phycohabitans</name>
    <dbReference type="NCBI Taxonomy" id="3075993"/>
    <lineage>
        <taxon>Bacteria</taxon>
        <taxon>Bacillati</taxon>
        <taxon>Actinomycetota</taxon>
        <taxon>Actinomycetes</taxon>
        <taxon>Micrococcales</taxon>
        <taxon>Microbacteriaceae</taxon>
        <taxon>Microbacterium</taxon>
    </lineage>
</organism>
<comment type="caution">
    <text evidence="2">The sequence shown here is derived from an EMBL/GenBank/DDBJ whole genome shotgun (WGS) entry which is preliminary data.</text>
</comment>
<accession>A0ABU3SIH1</accession>
<keyword evidence="1" id="KW-0472">Membrane</keyword>
<feature type="transmembrane region" description="Helical" evidence="1">
    <location>
        <begin position="85"/>
        <end position="106"/>
    </location>
</feature>
<dbReference type="RefSeq" id="WP_316003366.1">
    <property type="nucleotide sequence ID" value="NZ_JAWDIT010000001.1"/>
</dbReference>
<keyword evidence="3" id="KW-1185">Reference proteome</keyword>
<evidence type="ECO:0000313" key="3">
    <source>
        <dbReference type="Proteomes" id="UP001261125"/>
    </source>
</evidence>
<reference evidence="2 3" key="1">
    <citation type="submission" date="2023-09" db="EMBL/GenBank/DDBJ databases">
        <title>Microbacterium fusihabitans sp. nov., Microbacterium phycihabitans sp. nov., and Microbacterium cervinum sp. nov., isolated from dried seaweeds of beach.</title>
        <authorList>
            <person name="Lee S.D."/>
        </authorList>
    </citation>
    <scope>NUCLEOTIDE SEQUENCE [LARGE SCALE GENOMIC DNA]</scope>
    <source>
        <strain evidence="2 3">KSW2-29</strain>
    </source>
</reference>
<keyword evidence="1" id="KW-0812">Transmembrane</keyword>
<gene>
    <name evidence="2" type="ORF">RWH44_02590</name>
</gene>
<dbReference type="Proteomes" id="UP001261125">
    <property type="component" value="Unassembled WGS sequence"/>
</dbReference>
<sequence length="107" mass="10948">MNVPDAARTAPAVLASVPESGHYVLEIEGTVIGHVIEAPDGTFLSFDSAATPIAHHSTLLAAMERIVQSTAGLRLSPPTTGHGRLVAVFAGALLISLLTAAESVLLP</sequence>
<evidence type="ECO:0000256" key="1">
    <source>
        <dbReference type="SAM" id="Phobius"/>
    </source>
</evidence>
<protein>
    <submittedName>
        <fullName evidence="2">Uncharacterized protein</fullName>
    </submittedName>
</protein>
<proteinExistence type="predicted"/>
<evidence type="ECO:0000313" key="2">
    <source>
        <dbReference type="EMBL" id="MDU0344583.1"/>
    </source>
</evidence>
<name>A0ABU3SIH1_9MICO</name>
<keyword evidence="1" id="KW-1133">Transmembrane helix</keyword>
<dbReference type="EMBL" id="JAWDIT010000001">
    <property type="protein sequence ID" value="MDU0344583.1"/>
    <property type="molecule type" value="Genomic_DNA"/>
</dbReference>